<dbReference type="KEGG" id="sgs:AVL59_09470"/>
<evidence type="ECO:0000256" key="1">
    <source>
        <dbReference type="SAM" id="MobiDB-lite"/>
    </source>
</evidence>
<feature type="compositionally biased region" description="Basic and acidic residues" evidence="1">
    <location>
        <begin position="50"/>
        <end position="72"/>
    </location>
</feature>
<feature type="region of interest" description="Disordered" evidence="1">
    <location>
        <begin position="1"/>
        <end position="78"/>
    </location>
</feature>
<dbReference type="Proteomes" id="UP000092659">
    <property type="component" value="Chromosome"/>
</dbReference>
<name>A0A1B1ATA7_9ACTN</name>
<proteinExistence type="predicted"/>
<reference evidence="2 3" key="1">
    <citation type="submission" date="2016-06" db="EMBL/GenBank/DDBJ databases">
        <title>Complete genome sequence of Streptomyces griseochromogenes ATCC 14511, the Blasticidin S producer.</title>
        <authorList>
            <person name="Wu L."/>
        </authorList>
    </citation>
    <scope>NUCLEOTIDE SEQUENCE [LARGE SCALE GENOMIC DNA]</scope>
    <source>
        <strain evidence="2 3">ATCC 14511</strain>
    </source>
</reference>
<organism evidence="2 3">
    <name type="scientific">Streptomyces griseochromogenes</name>
    <dbReference type="NCBI Taxonomy" id="68214"/>
    <lineage>
        <taxon>Bacteria</taxon>
        <taxon>Bacillati</taxon>
        <taxon>Actinomycetota</taxon>
        <taxon>Actinomycetes</taxon>
        <taxon>Kitasatosporales</taxon>
        <taxon>Streptomycetaceae</taxon>
        <taxon>Streptomyces</taxon>
    </lineage>
</organism>
<accession>A0A1B1ATA7</accession>
<protein>
    <submittedName>
        <fullName evidence="2">Uncharacterized protein</fullName>
    </submittedName>
</protein>
<gene>
    <name evidence="2" type="ORF">AVL59_09470</name>
</gene>
<evidence type="ECO:0000313" key="2">
    <source>
        <dbReference type="EMBL" id="ANP49809.1"/>
    </source>
</evidence>
<evidence type="ECO:0000313" key="3">
    <source>
        <dbReference type="Proteomes" id="UP000092659"/>
    </source>
</evidence>
<sequence length="78" mass="7870">MSAGGAATPGGVGQGDEQHRHGDLDVAEIGEQLGEPVRVDEGPAQPCVQAEERAVGDHLPGDQGEEQGRGGEEQGAAD</sequence>
<dbReference type="AlphaFoldDB" id="A0A1B1ATA7"/>
<dbReference type="EMBL" id="CP016279">
    <property type="protein sequence ID" value="ANP49809.1"/>
    <property type="molecule type" value="Genomic_DNA"/>
</dbReference>